<dbReference type="InterPro" id="IPR051678">
    <property type="entry name" value="AGP_Transferase"/>
</dbReference>
<dbReference type="SUPFAM" id="SSF56112">
    <property type="entry name" value="Protein kinase-like (PK-like)"/>
    <property type="match status" value="1"/>
</dbReference>
<accession>A0A9P8SHZ6</accession>
<evidence type="ECO:0000313" key="2">
    <source>
        <dbReference type="EMBL" id="KAH0963331.1"/>
    </source>
</evidence>
<keyword evidence="3" id="KW-1185">Reference proteome</keyword>
<dbReference type="AlphaFoldDB" id="A0A9P8SHZ6"/>
<dbReference type="InterPro" id="IPR002575">
    <property type="entry name" value="Aminoglycoside_PTrfase"/>
</dbReference>
<dbReference type="InterPro" id="IPR011009">
    <property type="entry name" value="Kinase-like_dom_sf"/>
</dbReference>
<dbReference type="RefSeq" id="XP_044720844.1">
    <property type="nucleotide sequence ID" value="XM_044864312.1"/>
</dbReference>
<dbReference type="PANTHER" id="PTHR21310:SF37">
    <property type="entry name" value="AMINOGLYCOSIDE PHOSPHOTRANSFERASE DOMAIN-CONTAINING PROTEIN"/>
    <property type="match status" value="1"/>
</dbReference>
<sequence length="313" mass="36193">MLSETWEESRHDSGRRANLFRHLSRIMLNLAKLPLPRIGSWTIDDGGVLKLANRPLTLLFHQLENAGIATEIPRDRTYTSVEPYLLDLITCHDNRVRHQPNSIHHQSDGEQQLAALTAMRALLPKFMDPQLREGPFIFSLTDLHQSNIFVDDDWHITSIIDLEWACSRPIEMVGPPDWLSDRSLEEIFLYFDDYAALHDEFVDAVESEGLELYHTNFSAKVMRACWKTGSFWYSRALDSPTTLPALYIDHIQPRFVKLSTAAWAEFSHMLMALWDLDSRPFISFKVREQEQYDNKLRNIFAQSQGEENASETG</sequence>
<dbReference type="OrthoDB" id="3645574at2759"/>
<evidence type="ECO:0000259" key="1">
    <source>
        <dbReference type="Pfam" id="PF01636"/>
    </source>
</evidence>
<protein>
    <submittedName>
        <fullName evidence="2">Aminoglycoside phosphotransferase</fullName>
    </submittedName>
</protein>
<proteinExistence type="predicted"/>
<dbReference type="Proteomes" id="UP000824596">
    <property type="component" value="Unassembled WGS sequence"/>
</dbReference>
<dbReference type="Pfam" id="PF01636">
    <property type="entry name" value="APH"/>
    <property type="match status" value="1"/>
</dbReference>
<dbReference type="PANTHER" id="PTHR21310">
    <property type="entry name" value="AMINOGLYCOSIDE PHOSPHOTRANSFERASE-RELATED-RELATED"/>
    <property type="match status" value="1"/>
</dbReference>
<dbReference type="EMBL" id="JAIZPD010000005">
    <property type="protein sequence ID" value="KAH0963331.1"/>
    <property type="molecule type" value="Genomic_DNA"/>
</dbReference>
<gene>
    <name evidence="2" type="ORF">HRG_05841</name>
</gene>
<name>A0A9P8SHZ6_9HYPO</name>
<feature type="domain" description="Aminoglycoside phosphotransferase" evidence="1">
    <location>
        <begin position="109"/>
        <end position="168"/>
    </location>
</feature>
<comment type="caution">
    <text evidence="2">The sequence shown here is derived from an EMBL/GenBank/DDBJ whole genome shotgun (WGS) entry which is preliminary data.</text>
</comment>
<reference evidence="2" key="1">
    <citation type="submission" date="2021-09" db="EMBL/GenBank/DDBJ databases">
        <title>A high-quality genome of the endoparasitic fungus Hirsutella rhossiliensis with a comparison of Hirsutella genomes reveals transposable elements contributing to genome size variation.</title>
        <authorList>
            <person name="Lin R."/>
            <person name="Jiao Y."/>
            <person name="Sun X."/>
            <person name="Ling J."/>
            <person name="Xie B."/>
            <person name="Cheng X."/>
        </authorList>
    </citation>
    <scope>NUCLEOTIDE SEQUENCE</scope>
    <source>
        <strain evidence="2">HR02</strain>
    </source>
</reference>
<evidence type="ECO:0000313" key="3">
    <source>
        <dbReference type="Proteomes" id="UP000824596"/>
    </source>
</evidence>
<dbReference type="GeneID" id="68354970"/>
<organism evidence="2 3">
    <name type="scientific">Hirsutella rhossiliensis</name>
    <dbReference type="NCBI Taxonomy" id="111463"/>
    <lineage>
        <taxon>Eukaryota</taxon>
        <taxon>Fungi</taxon>
        <taxon>Dikarya</taxon>
        <taxon>Ascomycota</taxon>
        <taxon>Pezizomycotina</taxon>
        <taxon>Sordariomycetes</taxon>
        <taxon>Hypocreomycetidae</taxon>
        <taxon>Hypocreales</taxon>
        <taxon>Ophiocordycipitaceae</taxon>
        <taxon>Hirsutella</taxon>
    </lineage>
</organism>